<keyword evidence="4" id="KW-0804">Transcription</keyword>
<accession>A0AAU8A641</accession>
<dbReference type="CDD" id="cd06171">
    <property type="entry name" value="Sigma70_r4"/>
    <property type="match status" value="1"/>
</dbReference>
<dbReference type="EMBL" id="CP117826">
    <property type="protein sequence ID" value="XCC61332.1"/>
    <property type="molecule type" value="Genomic_DNA"/>
</dbReference>
<dbReference type="InterPro" id="IPR039425">
    <property type="entry name" value="RNA_pol_sigma-70-like"/>
</dbReference>
<dbReference type="PANTHER" id="PTHR43133:SF51">
    <property type="entry name" value="RNA POLYMERASE SIGMA FACTOR"/>
    <property type="match status" value="1"/>
</dbReference>
<dbReference type="InterPro" id="IPR013324">
    <property type="entry name" value="RNA_pol_sigma_r3/r4-like"/>
</dbReference>
<feature type="region of interest" description="Disordered" evidence="5">
    <location>
        <begin position="339"/>
        <end position="363"/>
    </location>
</feature>
<organism evidence="8">
    <name type="scientific">Christensenella massiliensis</name>
    <dbReference type="NCBI Taxonomy" id="1805714"/>
    <lineage>
        <taxon>Bacteria</taxon>
        <taxon>Bacillati</taxon>
        <taxon>Bacillota</taxon>
        <taxon>Clostridia</taxon>
        <taxon>Christensenellales</taxon>
        <taxon>Christensenellaceae</taxon>
        <taxon>Christensenella</taxon>
    </lineage>
</organism>
<dbReference type="SUPFAM" id="SSF88946">
    <property type="entry name" value="Sigma2 domain of RNA polymerase sigma factors"/>
    <property type="match status" value="1"/>
</dbReference>
<dbReference type="GO" id="GO:0006352">
    <property type="term" value="P:DNA-templated transcription initiation"/>
    <property type="evidence" value="ECO:0007669"/>
    <property type="project" value="InterPro"/>
</dbReference>
<evidence type="ECO:0000256" key="5">
    <source>
        <dbReference type="SAM" id="MobiDB-lite"/>
    </source>
</evidence>
<keyword evidence="2" id="KW-0805">Transcription regulation</keyword>
<dbReference type="InterPro" id="IPR013249">
    <property type="entry name" value="RNA_pol_sigma70_r4_t2"/>
</dbReference>
<evidence type="ECO:0000259" key="7">
    <source>
        <dbReference type="Pfam" id="PF08281"/>
    </source>
</evidence>
<dbReference type="InterPro" id="IPR007627">
    <property type="entry name" value="RNA_pol_sigma70_r2"/>
</dbReference>
<dbReference type="InterPro" id="IPR014284">
    <property type="entry name" value="RNA_pol_sigma-70_dom"/>
</dbReference>
<dbReference type="RefSeq" id="WP_079546499.1">
    <property type="nucleotide sequence ID" value="NZ_CP117826.1"/>
</dbReference>
<dbReference type="Gene3D" id="1.10.10.10">
    <property type="entry name" value="Winged helix-like DNA-binding domain superfamily/Winged helix DNA-binding domain"/>
    <property type="match status" value="1"/>
</dbReference>
<feature type="compositionally biased region" description="Gly residues" evidence="5">
    <location>
        <begin position="9"/>
        <end position="18"/>
    </location>
</feature>
<dbReference type="PANTHER" id="PTHR43133">
    <property type="entry name" value="RNA POLYMERASE ECF-TYPE SIGMA FACTO"/>
    <property type="match status" value="1"/>
</dbReference>
<dbReference type="GO" id="GO:0003677">
    <property type="term" value="F:DNA binding"/>
    <property type="evidence" value="ECO:0007669"/>
    <property type="project" value="InterPro"/>
</dbReference>
<reference evidence="8" key="1">
    <citation type="submission" date="2023-02" db="EMBL/GenBank/DDBJ databases">
        <title>Gut commensal Christensenella minuta modulates host metabolism via a new class of secondary bile acids.</title>
        <authorList>
            <person name="Liu C."/>
        </authorList>
    </citation>
    <scope>NUCLEOTIDE SEQUENCE</scope>
    <source>
        <strain evidence="8">CA70</strain>
    </source>
</reference>
<evidence type="ECO:0000256" key="1">
    <source>
        <dbReference type="ARBA" id="ARBA00010641"/>
    </source>
</evidence>
<dbReference type="GO" id="GO:0016987">
    <property type="term" value="F:sigma factor activity"/>
    <property type="evidence" value="ECO:0007669"/>
    <property type="project" value="UniProtKB-KW"/>
</dbReference>
<evidence type="ECO:0000256" key="2">
    <source>
        <dbReference type="ARBA" id="ARBA00023015"/>
    </source>
</evidence>
<dbReference type="InterPro" id="IPR013325">
    <property type="entry name" value="RNA_pol_sigma_r2"/>
</dbReference>
<proteinExistence type="inferred from homology"/>
<feature type="domain" description="RNA polymerase sigma-70 region 2" evidence="6">
    <location>
        <begin position="57"/>
        <end position="122"/>
    </location>
</feature>
<dbReference type="Pfam" id="PF08281">
    <property type="entry name" value="Sigma70_r4_2"/>
    <property type="match status" value="1"/>
</dbReference>
<evidence type="ECO:0000256" key="3">
    <source>
        <dbReference type="ARBA" id="ARBA00023082"/>
    </source>
</evidence>
<dbReference type="InterPro" id="IPR028994">
    <property type="entry name" value="Integrin_alpha_N"/>
</dbReference>
<name>A0AAU8A641_9FIRM</name>
<feature type="domain" description="RNA polymerase sigma factor 70 region 4 type 2" evidence="7">
    <location>
        <begin position="163"/>
        <end position="215"/>
    </location>
</feature>
<gene>
    <name evidence="8" type="ORF">PUP29_07265</name>
</gene>
<dbReference type="SUPFAM" id="SSF69318">
    <property type="entry name" value="Integrin alpha N-terminal domain"/>
    <property type="match status" value="1"/>
</dbReference>
<evidence type="ECO:0000259" key="6">
    <source>
        <dbReference type="Pfam" id="PF04542"/>
    </source>
</evidence>
<keyword evidence="3" id="KW-0731">Sigma factor</keyword>
<sequence length="699" mass="76125">MAGPPDQAGYGGLPGGYGSKTEHLRFSQKEIEEVKKMDYRKAVALAKEGKEEGFHFLYEATYRSKYYLALQYMKNGEAAKDVLQDAYIKAFSKLDQLKEPDAFPGWLGRIVANTAKNKLARNEPLLFSDVGTDEDAEGFEYRIEDETIENQPELSYTKQEVRDLVHELIGSLSEEQRMCILLFYIEGASIKEIAATLDCSENTVKSRLNYGRKNLKAKAEQLQKKGYRLYGVAPLPLLLFLLRTQEAGLSESGAFAEAGREVAKEIFRHSAAPKSMASSGIRHTAEGGAKTAAKTAAKSGFLHTAAGKAVAVIACACIAGGVIYGASTMAPQPAETEIAVQETEEAAPERTPEATPEPTARELSEAEYPELLAGQLTKEELEFVLAYGPDEIPEGGFTSSDYTDLINSLCQGSDSENGAIKNYGTNEQWESQYSIGDINRLFSMFTGYRLAEGNEPSEMFRISGDTLVFFPATLSYTAAADITKTEYTDSELDIYYTHVHNSYENGESTSFKKAVLMPNEDGVYQIVRIEEAGQPTGTPAAEATPEAGGAAIGELYAGALDESESGSDYYFVYDMNGDGIQELIVGTEFAETAFIYSDIRVYTCEKQAAGYVLKPISGEVTTLGLCIAEDGNGLFTQDISRGTGAIDIYRITIQDGALVRGDSEQEYTLGDAGYQEFGNANPTVEWLELSDRSALAVIG</sequence>
<dbReference type="Pfam" id="PF04542">
    <property type="entry name" value="Sigma70_r2"/>
    <property type="match status" value="1"/>
</dbReference>
<dbReference type="SUPFAM" id="SSF88659">
    <property type="entry name" value="Sigma3 and sigma4 domains of RNA polymerase sigma factors"/>
    <property type="match status" value="1"/>
</dbReference>
<dbReference type="Gene3D" id="1.10.1740.10">
    <property type="match status" value="1"/>
</dbReference>
<evidence type="ECO:0000313" key="8">
    <source>
        <dbReference type="EMBL" id="XCC61332.1"/>
    </source>
</evidence>
<evidence type="ECO:0000256" key="4">
    <source>
        <dbReference type="ARBA" id="ARBA00023163"/>
    </source>
</evidence>
<comment type="similarity">
    <text evidence="1">Belongs to the sigma-70 factor family. ECF subfamily.</text>
</comment>
<dbReference type="AlphaFoldDB" id="A0AAU8A641"/>
<dbReference type="InterPro" id="IPR036388">
    <property type="entry name" value="WH-like_DNA-bd_sf"/>
</dbReference>
<dbReference type="NCBIfam" id="TIGR02937">
    <property type="entry name" value="sigma70-ECF"/>
    <property type="match status" value="1"/>
</dbReference>
<feature type="region of interest" description="Disordered" evidence="5">
    <location>
        <begin position="1"/>
        <end position="21"/>
    </location>
</feature>
<protein>
    <submittedName>
        <fullName evidence="8">RNA polymerase sigma factor</fullName>
    </submittedName>
</protein>